<evidence type="ECO:0000256" key="2">
    <source>
        <dbReference type="SAM" id="Phobius"/>
    </source>
</evidence>
<accession>A0A2A1KF34</accession>
<reference evidence="3 6" key="2">
    <citation type="submission" date="2023-08" db="EMBL/GenBank/DDBJ databases">
        <title>Genomic surveillance of Staphylococcus haemolyticus neonatal outbreak in southern France.</title>
        <authorList>
            <person name="Magnan C."/>
            <person name="Morsli M."/>
            <person name="Thiery B."/>
            <person name="Salipante F."/>
            <person name="Attar J."/>
            <person name="Massimo D.M."/>
            <person name="Ory J."/>
            <person name="Pantel A."/>
            <person name="Lavigne J.-P."/>
        </authorList>
    </citation>
    <scope>NUCLEOTIDE SEQUENCE [LARGE SCALE GENOMIC DNA]</scope>
    <source>
        <strain evidence="3 6">NSH026</strain>
    </source>
</reference>
<proteinExistence type="predicted"/>
<gene>
    <name evidence="4" type="ORF">CV019_09245</name>
    <name evidence="3" type="ORF">RO950_07485</name>
</gene>
<dbReference type="Proteomes" id="UP001269271">
    <property type="component" value="Unassembled WGS sequence"/>
</dbReference>
<evidence type="ECO:0000256" key="1">
    <source>
        <dbReference type="SAM" id="MobiDB-lite"/>
    </source>
</evidence>
<keyword evidence="6" id="KW-1185">Reference proteome</keyword>
<feature type="region of interest" description="Disordered" evidence="1">
    <location>
        <begin position="1"/>
        <end position="22"/>
    </location>
</feature>
<comment type="caution">
    <text evidence="4">The sequence shown here is derived from an EMBL/GenBank/DDBJ whole genome shotgun (WGS) entry which is preliminary data.</text>
</comment>
<organism evidence="4 5">
    <name type="scientific">Staphylococcus haemolyticus</name>
    <dbReference type="NCBI Taxonomy" id="1283"/>
    <lineage>
        <taxon>Bacteria</taxon>
        <taxon>Bacillati</taxon>
        <taxon>Bacillota</taxon>
        <taxon>Bacilli</taxon>
        <taxon>Bacillales</taxon>
        <taxon>Staphylococcaceae</taxon>
        <taxon>Staphylococcus</taxon>
    </lineage>
</organism>
<sequence>MSERRTTQYDNRPPIDNHNYLRSNRNNRKRRSWVSLIIQIIIFILVAITGYSMYKQPIFNLAFANQPISYGQIKDFQNTVTQIGTLNINLSQLANLEDVANRLVFVFNTFFILTIVSLVITILTIIFNRTLLKILNFIVISILLIMSLYFGYAIQVIGQRIADKLQSFSLNVSANQIISEADAIHNALILLVCSLALLIVSFFFRNRKTNHPKIK</sequence>
<dbReference type="Proteomes" id="UP000238153">
    <property type="component" value="Unassembled WGS sequence"/>
</dbReference>
<reference evidence="4 5" key="1">
    <citation type="submission" date="2017-11" db="EMBL/GenBank/DDBJ databases">
        <authorList>
            <person name="Founou R.C."/>
            <person name="Founou L."/>
            <person name="Allam M."/>
            <person name="Ismail A."/>
            <person name="Essack S.Y."/>
        </authorList>
    </citation>
    <scope>NUCLEOTIDE SEQUENCE [LARGE SCALE GENOMIC DNA]</scope>
    <source>
        <strain evidence="4 5">G811N2B1</strain>
    </source>
</reference>
<name>A0A2A1KF34_STAHA</name>
<dbReference type="RefSeq" id="WP_011275032.1">
    <property type="nucleotide sequence ID" value="NZ_CABMHO010000011.1"/>
</dbReference>
<keyword evidence="2" id="KW-0812">Transmembrane</keyword>
<keyword evidence="2" id="KW-0472">Membrane</keyword>
<dbReference type="EMBL" id="JAVSOO010000017">
    <property type="protein sequence ID" value="MDT4286862.1"/>
    <property type="molecule type" value="Genomic_DNA"/>
</dbReference>
<evidence type="ECO:0000313" key="3">
    <source>
        <dbReference type="EMBL" id="MDT4286862.1"/>
    </source>
</evidence>
<feature type="transmembrane region" description="Helical" evidence="2">
    <location>
        <begin position="134"/>
        <end position="154"/>
    </location>
</feature>
<evidence type="ECO:0000313" key="4">
    <source>
        <dbReference type="EMBL" id="PPJ73579.1"/>
    </source>
</evidence>
<feature type="transmembrane region" description="Helical" evidence="2">
    <location>
        <begin position="183"/>
        <end position="204"/>
    </location>
</feature>
<feature type="transmembrane region" description="Helical" evidence="2">
    <location>
        <begin position="33"/>
        <end position="54"/>
    </location>
</feature>
<protein>
    <submittedName>
        <fullName evidence="4">Uncharacterized protein</fullName>
    </submittedName>
</protein>
<evidence type="ECO:0000313" key="6">
    <source>
        <dbReference type="Proteomes" id="UP001269271"/>
    </source>
</evidence>
<evidence type="ECO:0000313" key="5">
    <source>
        <dbReference type="Proteomes" id="UP000238153"/>
    </source>
</evidence>
<dbReference type="AlphaFoldDB" id="A0A2A1KF34"/>
<feature type="transmembrane region" description="Helical" evidence="2">
    <location>
        <begin position="103"/>
        <end position="127"/>
    </location>
</feature>
<dbReference type="EMBL" id="PGWX01000346">
    <property type="protein sequence ID" value="PPJ73579.1"/>
    <property type="molecule type" value="Genomic_DNA"/>
</dbReference>
<dbReference type="KEGG" id="shh:ShL2_00607"/>
<keyword evidence="2" id="KW-1133">Transmembrane helix</keyword>
<dbReference type="OMA" id="WFISIWI"/>